<keyword evidence="2" id="KW-0479">Metal-binding</keyword>
<reference evidence="9" key="1">
    <citation type="journal article" date="2020" name="J Insects Food Feed">
        <title>The yellow mealworm (Tenebrio molitor) genome: a resource for the emerging insects as food and feed industry.</title>
        <authorList>
            <person name="Eriksson T."/>
            <person name="Andere A."/>
            <person name="Kelstrup H."/>
            <person name="Emery V."/>
            <person name="Picard C."/>
        </authorList>
    </citation>
    <scope>NUCLEOTIDE SEQUENCE</scope>
    <source>
        <strain evidence="9">Stoneville</strain>
        <tissue evidence="9">Whole head</tissue>
    </source>
</reference>
<gene>
    <name evidence="9" type="ORF">GEV33_012690</name>
</gene>
<comment type="caution">
    <text evidence="9">The sequence shown here is derived from an EMBL/GenBank/DDBJ whole genome shotgun (WGS) entry which is preliminary data.</text>
</comment>
<evidence type="ECO:0000256" key="3">
    <source>
        <dbReference type="ARBA" id="ARBA00023008"/>
    </source>
</evidence>
<accession>A0A8J6H987</accession>
<evidence type="ECO:0000256" key="4">
    <source>
        <dbReference type="ARBA" id="ARBA00023157"/>
    </source>
</evidence>
<evidence type="ECO:0000256" key="5">
    <source>
        <dbReference type="ARBA" id="ARBA00023180"/>
    </source>
</evidence>
<dbReference type="Pfam" id="PF03067">
    <property type="entry name" value="LPMO_10"/>
    <property type="match status" value="2"/>
</dbReference>
<keyword evidence="10" id="KW-1185">Reference proteome</keyword>
<dbReference type="GO" id="GO:0003676">
    <property type="term" value="F:nucleic acid binding"/>
    <property type="evidence" value="ECO:0007669"/>
    <property type="project" value="InterPro"/>
</dbReference>
<organism evidence="9 10">
    <name type="scientific">Tenebrio molitor</name>
    <name type="common">Yellow mealworm beetle</name>
    <dbReference type="NCBI Taxonomy" id="7067"/>
    <lineage>
        <taxon>Eukaryota</taxon>
        <taxon>Metazoa</taxon>
        <taxon>Ecdysozoa</taxon>
        <taxon>Arthropoda</taxon>
        <taxon>Hexapoda</taxon>
        <taxon>Insecta</taxon>
        <taxon>Pterygota</taxon>
        <taxon>Neoptera</taxon>
        <taxon>Endopterygota</taxon>
        <taxon>Coleoptera</taxon>
        <taxon>Polyphaga</taxon>
        <taxon>Cucujiformia</taxon>
        <taxon>Tenebrionidae</taxon>
        <taxon>Tenebrio</taxon>
    </lineage>
</organism>
<dbReference type="InterPro" id="IPR001888">
    <property type="entry name" value="Transposase_1"/>
</dbReference>
<proteinExistence type="inferred from homology"/>
<protein>
    <recommendedName>
        <fullName evidence="8">Chitin-binding type-4 domain-containing protein</fullName>
    </recommendedName>
</protein>
<keyword evidence="4" id="KW-1015">Disulfide bond</keyword>
<dbReference type="InterPro" id="IPR052282">
    <property type="entry name" value="Starch-active_LPMO"/>
</dbReference>
<keyword evidence="7" id="KW-0732">Signal</keyword>
<name>A0A8J6H987_TENMO</name>
<feature type="domain" description="Chitin-binding type-4" evidence="8">
    <location>
        <begin position="347"/>
        <end position="532"/>
    </location>
</feature>
<evidence type="ECO:0000256" key="1">
    <source>
        <dbReference type="ARBA" id="ARBA00001973"/>
    </source>
</evidence>
<dbReference type="EMBL" id="JABDTM020027714">
    <property type="protein sequence ID" value="KAH0810101.1"/>
    <property type="molecule type" value="Genomic_DNA"/>
</dbReference>
<evidence type="ECO:0000256" key="7">
    <source>
        <dbReference type="SAM" id="SignalP"/>
    </source>
</evidence>
<comment type="similarity">
    <text evidence="6">Belongs to the polysaccharide monooxygenase AA13 family.</text>
</comment>
<keyword evidence="5" id="KW-0325">Glycoprotein</keyword>
<feature type="chain" id="PRO_5035145257" description="Chitin-binding type-4 domain-containing protein" evidence="7">
    <location>
        <begin position="21"/>
        <end position="537"/>
    </location>
</feature>
<dbReference type="PANTHER" id="PTHR36575">
    <property type="entry name" value="BINDING PROTEIN, PUTATIVE (AFU_ORTHOLOGUE AFUA_1G14430)-RELATED"/>
    <property type="match status" value="1"/>
</dbReference>
<dbReference type="InterPro" id="IPR004302">
    <property type="entry name" value="Cellulose/chitin-bd_N"/>
</dbReference>
<evidence type="ECO:0000259" key="8">
    <source>
        <dbReference type="Pfam" id="PF03067"/>
    </source>
</evidence>
<dbReference type="Gene3D" id="3.30.420.10">
    <property type="entry name" value="Ribonuclease H-like superfamily/Ribonuclease H"/>
    <property type="match status" value="1"/>
</dbReference>
<evidence type="ECO:0000256" key="6">
    <source>
        <dbReference type="ARBA" id="ARBA00034311"/>
    </source>
</evidence>
<evidence type="ECO:0000313" key="9">
    <source>
        <dbReference type="EMBL" id="KAH0810101.1"/>
    </source>
</evidence>
<dbReference type="InterPro" id="IPR036397">
    <property type="entry name" value="RNaseH_sf"/>
</dbReference>
<evidence type="ECO:0000256" key="2">
    <source>
        <dbReference type="ARBA" id="ARBA00022723"/>
    </source>
</evidence>
<reference evidence="9" key="2">
    <citation type="submission" date="2021-08" db="EMBL/GenBank/DDBJ databases">
        <authorList>
            <person name="Eriksson T."/>
        </authorList>
    </citation>
    <scope>NUCLEOTIDE SEQUENCE</scope>
    <source>
        <strain evidence="9">Stoneville</strain>
        <tissue evidence="9">Whole head</tissue>
    </source>
</reference>
<evidence type="ECO:0000313" key="10">
    <source>
        <dbReference type="Proteomes" id="UP000719412"/>
    </source>
</evidence>
<comment type="cofactor">
    <cofactor evidence="1">
        <name>Cu(2+)</name>
        <dbReference type="ChEBI" id="CHEBI:29036"/>
    </cofactor>
</comment>
<keyword evidence="3" id="KW-0186">Copper</keyword>
<feature type="signal peptide" evidence="7">
    <location>
        <begin position="1"/>
        <end position="20"/>
    </location>
</feature>
<dbReference type="PANTHER" id="PTHR36575:SF2">
    <property type="entry name" value="CHITIN-BINDING TYPE-4 DOMAIN-CONTAINING PROTEIN-RELATED"/>
    <property type="match status" value="1"/>
</dbReference>
<dbReference type="Proteomes" id="UP000719412">
    <property type="component" value="Unassembled WGS sequence"/>
</dbReference>
<dbReference type="AlphaFoldDB" id="A0A8J6H987"/>
<sequence>MLAKTLTVAFLYVCVRHVLGHGMMLDPPNRSSLWRFYNSSPINYDDNQNFCGGRAIQWDLLNGSCGVCGDRYDEAHPQSNENTGKYGQGVVVRTYESGSKINVSVQLTSNHLGHFVYSICVLEDPTQPESGEECFHNLILADGSTQYNVSAKQEFIDNSVILPYDLKCERCVLRWHYTAVTIHFSDGEVVARSATSVLHRKEKLFWILSCQGMRRRHQNVQDEPFSRKSHGISFWDRKGFFLVDFMPKGTTINAEAYCNTLKKLRRAIQNRRRGMLTRGVNLLHDNARPHTAPVSQELLTSFGWDIKSPFEKIVHQFCKNSRIETRMAVKSILLLVVLAYLEEASGHGMMLEPPNRGSLWRFDWQQPANYNDNEFFCGGVVVQYGQNGGNCGVCGDNWASPVPRNNENTGKFGNGVVARTYAAGTAVTTSITLTANHLGTFTYSLCILSDPSKPETEECFVDLKLSDGSSAYNVKSDDYIISNNIQLPAGVTCERCVLRWHYKSGNSWGMCNDGTQKMGCGAQETFRSCADISIVNP</sequence>
<dbReference type="Pfam" id="PF01359">
    <property type="entry name" value="Transposase_1"/>
    <property type="match status" value="1"/>
</dbReference>
<feature type="domain" description="Chitin-binding type-4" evidence="8">
    <location>
        <begin position="21"/>
        <end position="179"/>
    </location>
</feature>
<dbReference type="GO" id="GO:0046872">
    <property type="term" value="F:metal ion binding"/>
    <property type="evidence" value="ECO:0007669"/>
    <property type="project" value="UniProtKB-KW"/>
</dbReference>